<reference evidence="1 2" key="1">
    <citation type="journal article" date="2015" name="Genome Biol. Evol.">
        <title>Comparative Genomics of a Bacterivorous Green Alga Reveals Evolutionary Causalities and Consequences of Phago-Mixotrophic Mode of Nutrition.</title>
        <authorList>
            <person name="Burns J.A."/>
            <person name="Paasch A."/>
            <person name="Narechania A."/>
            <person name="Kim E."/>
        </authorList>
    </citation>
    <scope>NUCLEOTIDE SEQUENCE [LARGE SCALE GENOMIC DNA]</scope>
    <source>
        <strain evidence="1 2">PLY_AMNH</strain>
    </source>
</reference>
<dbReference type="EMBL" id="LGRX02029966">
    <property type="protein sequence ID" value="KAK3246302.1"/>
    <property type="molecule type" value="Genomic_DNA"/>
</dbReference>
<gene>
    <name evidence="1" type="ORF">CYMTET_44158</name>
</gene>
<evidence type="ECO:0000313" key="2">
    <source>
        <dbReference type="Proteomes" id="UP001190700"/>
    </source>
</evidence>
<proteinExistence type="predicted"/>
<sequence length="595" mass="66592">MYVWFAFTRSVQYKLLVDTLRNYQVDKTTNWRWQRAVKNMCYAASLQRSGGAALNILRGACGAETGTTITKDAVKFANINLPSEQGLHAFGQNEGIDPAWREGVSVPMIACFLERVAKIDDDQEASDADSYEEEDVVIEGHATEVAASLSGSDDENVALHKHRGERVDWENEDAFEGISGAGDDDIGEGSMELDDEPHKDAVDQIGKIPKVGARWQSAVKKYVKKQKVEHAKQLKVEYIDISSGKKKTCACAQFEIECGVRERGSRDIKAHLDIDWSDYSFLGDHRAVGALPNSIKLLDDIPDYKPLEESFRVIVMGIDNLSASTYISKEDCFKCISQVKSFIDMHPTLPQQTVEAAKANIVQKKNQYIRKAGSIDKLTQGHKAKLQALERILMDAQSMQLQTDTFMQVWQKCAYSTALILDGDEANPTQHTRFITVDVENDEPSYTDIKDQKMALAFARQTLMVYVMALRQPATKLLSIRLQDIQHRVSMCVCRLRVSKLSVRDTMVIIKHIITIVHAISLGTVQANILSYDGEATKVREADAEKAATTRQQLSRRCKHTSDELLKHLKATDVGGPGKVRRTKRRLAAIAIKVR</sequence>
<dbReference type="Proteomes" id="UP001190700">
    <property type="component" value="Unassembled WGS sequence"/>
</dbReference>
<accession>A0AAE0C0S7</accession>
<evidence type="ECO:0000313" key="1">
    <source>
        <dbReference type="EMBL" id="KAK3246302.1"/>
    </source>
</evidence>
<protein>
    <submittedName>
        <fullName evidence="1">Uncharacterized protein</fullName>
    </submittedName>
</protein>
<organism evidence="1 2">
    <name type="scientific">Cymbomonas tetramitiformis</name>
    <dbReference type="NCBI Taxonomy" id="36881"/>
    <lineage>
        <taxon>Eukaryota</taxon>
        <taxon>Viridiplantae</taxon>
        <taxon>Chlorophyta</taxon>
        <taxon>Pyramimonadophyceae</taxon>
        <taxon>Pyramimonadales</taxon>
        <taxon>Pyramimonadaceae</taxon>
        <taxon>Cymbomonas</taxon>
    </lineage>
</organism>
<dbReference type="AlphaFoldDB" id="A0AAE0C0S7"/>
<comment type="caution">
    <text evidence="1">The sequence shown here is derived from an EMBL/GenBank/DDBJ whole genome shotgun (WGS) entry which is preliminary data.</text>
</comment>
<keyword evidence="2" id="KW-1185">Reference proteome</keyword>
<name>A0AAE0C0S7_9CHLO</name>